<dbReference type="AlphaFoldDB" id="A0A0F4Z0U3"/>
<dbReference type="Proteomes" id="UP000053958">
    <property type="component" value="Unassembled WGS sequence"/>
</dbReference>
<proteinExistence type="predicted"/>
<organism evidence="1 2">
    <name type="scientific">Rasamsonia emersonii (strain ATCC 16479 / CBS 393.64 / IMI 116815)</name>
    <dbReference type="NCBI Taxonomy" id="1408163"/>
    <lineage>
        <taxon>Eukaryota</taxon>
        <taxon>Fungi</taxon>
        <taxon>Dikarya</taxon>
        <taxon>Ascomycota</taxon>
        <taxon>Pezizomycotina</taxon>
        <taxon>Eurotiomycetes</taxon>
        <taxon>Eurotiomycetidae</taxon>
        <taxon>Eurotiales</taxon>
        <taxon>Trichocomaceae</taxon>
        <taxon>Rasamsonia</taxon>
    </lineage>
</organism>
<reference evidence="1 2" key="1">
    <citation type="submission" date="2015-04" db="EMBL/GenBank/DDBJ databases">
        <authorList>
            <person name="Heijne W.H."/>
            <person name="Fedorova N.D."/>
            <person name="Nierman W.C."/>
            <person name="Vollebregt A.W."/>
            <person name="Zhao Z."/>
            <person name="Wu L."/>
            <person name="Kumar M."/>
            <person name="Stam H."/>
            <person name="van den Berg M.A."/>
            <person name="Pel H.J."/>
        </authorList>
    </citation>
    <scope>NUCLEOTIDE SEQUENCE [LARGE SCALE GENOMIC DNA]</scope>
    <source>
        <strain evidence="1 2">CBS 393.64</strain>
    </source>
</reference>
<accession>A0A0F4Z0U3</accession>
<evidence type="ECO:0000313" key="2">
    <source>
        <dbReference type="Proteomes" id="UP000053958"/>
    </source>
</evidence>
<keyword evidence="2" id="KW-1185">Reference proteome</keyword>
<comment type="caution">
    <text evidence="1">The sequence shown here is derived from an EMBL/GenBank/DDBJ whole genome shotgun (WGS) entry which is preliminary data.</text>
</comment>
<evidence type="ECO:0008006" key="3">
    <source>
        <dbReference type="Google" id="ProtNLM"/>
    </source>
</evidence>
<name>A0A0F4Z0U3_RASE3</name>
<dbReference type="GeneID" id="25314204"/>
<dbReference type="RefSeq" id="XP_013330734.1">
    <property type="nucleotide sequence ID" value="XM_013475280.1"/>
</dbReference>
<protein>
    <recommendedName>
        <fullName evidence="3">Dockerin type 1</fullName>
    </recommendedName>
</protein>
<gene>
    <name evidence="1" type="ORF">T310_1853</name>
</gene>
<dbReference type="OrthoDB" id="9978204at2759"/>
<dbReference type="EMBL" id="LASV01000074">
    <property type="protein sequence ID" value="KKA24122.1"/>
    <property type="molecule type" value="Genomic_DNA"/>
</dbReference>
<sequence>MLQLVSSSDLALDAKRQHRINANSFQQNAILSYRGWQYVCFYSNKDDRVSGGPLLVNISRRRPDGPSPSWETLTFRDYEQTVDDGHNTISIGICAGDGTIHVSFDHHCDRLRFRVSIEGVANQPDAFSWTPALFGPTLHHLPSSTCPESLFREVTYPRFLSVENDLLLAYRVGITHSRAGAGSELLFKYTSTTHEYTYLGQFLTGQENSPYTNGIDYAHGRIHVSGTYRHFIEYEGVHDPNSTRHKANAGPNGPENNYNLFYAYSDDMGETFLNSEGQVLASLRQGESIYPDANGLIVFDIPMNSGIMNQEAQAVDRKGGFHVLNREREVWIHYYRRSTGQWSRCALPGPRPTNTGARGAVVASLDTDTLFFALPGNRDDTLTIVGAQLDGEAPTYQILWTDNGFSGEPHLDVYQRDGRQMLSIFTRTEPADNTDRKVVVMDFAIS</sequence>
<dbReference type="Pfam" id="PF15892">
    <property type="entry name" value="BNR_4"/>
    <property type="match status" value="1"/>
</dbReference>
<evidence type="ECO:0000313" key="1">
    <source>
        <dbReference type="EMBL" id="KKA24122.1"/>
    </source>
</evidence>